<evidence type="ECO:0000313" key="7">
    <source>
        <dbReference type="EMBL" id="GIG40444.1"/>
    </source>
</evidence>
<keyword evidence="2 5" id="KW-0479">Metal-binding</keyword>
<reference evidence="7 8" key="1">
    <citation type="submission" date="2021-01" db="EMBL/GenBank/DDBJ databases">
        <title>Whole genome shotgun sequence of Cellulomonas phragmiteti NBRC 110785.</title>
        <authorList>
            <person name="Komaki H."/>
            <person name="Tamura T."/>
        </authorList>
    </citation>
    <scope>NUCLEOTIDE SEQUENCE [LARGE SCALE GENOMIC DNA]</scope>
    <source>
        <strain evidence="7 8">NBRC 110785</strain>
    </source>
</reference>
<accession>A0ABQ4DM65</accession>
<dbReference type="InterPro" id="IPR002328">
    <property type="entry name" value="ADH_Zn_CS"/>
</dbReference>
<dbReference type="Gene3D" id="3.90.180.10">
    <property type="entry name" value="Medium-chain alcohol dehydrogenases, catalytic domain"/>
    <property type="match status" value="1"/>
</dbReference>
<dbReference type="InterPro" id="IPR011032">
    <property type="entry name" value="GroES-like_sf"/>
</dbReference>
<dbReference type="Proteomes" id="UP000614741">
    <property type="component" value="Unassembled WGS sequence"/>
</dbReference>
<dbReference type="InterPro" id="IPR013149">
    <property type="entry name" value="ADH-like_C"/>
</dbReference>
<evidence type="ECO:0000256" key="1">
    <source>
        <dbReference type="ARBA" id="ARBA00001947"/>
    </source>
</evidence>
<dbReference type="InterPro" id="IPR020843">
    <property type="entry name" value="ER"/>
</dbReference>
<dbReference type="InterPro" id="IPR050129">
    <property type="entry name" value="Zn_alcohol_dh"/>
</dbReference>
<evidence type="ECO:0000256" key="5">
    <source>
        <dbReference type="RuleBase" id="RU361277"/>
    </source>
</evidence>
<sequence length="358" mass="35872">MAGAGVREDVGVRALLIDDFAALPHVAQVPDPVCPPDGVVVRVAATGVCRSDWHAWQGHDDDVRLPHVPGHELAGTVVEVGADVRGWVVGDVVTVPFVMACGACATCRAGEQQVCPQQTQPGFTQWGSFAELVALDHADTNLVRVPDGMSPVTAAALGCRFATAYRAVTVHAGVRAGDVVAVLGCGGVGLSAVMVAAAAGADVVAVDPSPAAREAALAAGARATVDPGADVPAELAARIVAAAGGGVHASLDALGSPATAQAGVLALRRRGRHVQVGLLLREDAWTALPMDRVVAWELSVHGSHGMAAHEYPAMLAAIAAGRLAPATLVGRTIGLEDAAAALAGLPSAGGAGMTVVVP</sequence>
<name>A0ABQ4DM65_9CELL</name>
<dbReference type="Pfam" id="PF08240">
    <property type="entry name" value="ADH_N"/>
    <property type="match status" value="1"/>
</dbReference>
<protein>
    <submittedName>
        <fullName evidence="7">Alcohol dehydrogenase</fullName>
    </submittedName>
</protein>
<dbReference type="SMART" id="SM00829">
    <property type="entry name" value="PKS_ER"/>
    <property type="match status" value="1"/>
</dbReference>
<keyword evidence="8" id="KW-1185">Reference proteome</keyword>
<dbReference type="SUPFAM" id="SSF51735">
    <property type="entry name" value="NAD(P)-binding Rossmann-fold domains"/>
    <property type="match status" value="1"/>
</dbReference>
<evidence type="ECO:0000256" key="2">
    <source>
        <dbReference type="ARBA" id="ARBA00022723"/>
    </source>
</evidence>
<evidence type="ECO:0000256" key="3">
    <source>
        <dbReference type="ARBA" id="ARBA00022833"/>
    </source>
</evidence>
<gene>
    <name evidence="7" type="ORF">Cph01nite_22060</name>
</gene>
<keyword evidence="4" id="KW-0560">Oxidoreductase</keyword>
<comment type="caution">
    <text evidence="7">The sequence shown here is derived from an EMBL/GenBank/DDBJ whole genome shotgun (WGS) entry which is preliminary data.</text>
</comment>
<evidence type="ECO:0000313" key="8">
    <source>
        <dbReference type="Proteomes" id="UP000614741"/>
    </source>
</evidence>
<dbReference type="Pfam" id="PF00107">
    <property type="entry name" value="ADH_zinc_N"/>
    <property type="match status" value="1"/>
</dbReference>
<organism evidence="7 8">
    <name type="scientific">Cellulomonas phragmiteti</name>
    <dbReference type="NCBI Taxonomy" id="478780"/>
    <lineage>
        <taxon>Bacteria</taxon>
        <taxon>Bacillati</taxon>
        <taxon>Actinomycetota</taxon>
        <taxon>Actinomycetes</taxon>
        <taxon>Micrococcales</taxon>
        <taxon>Cellulomonadaceae</taxon>
        <taxon>Cellulomonas</taxon>
    </lineage>
</organism>
<dbReference type="InterPro" id="IPR036291">
    <property type="entry name" value="NAD(P)-bd_dom_sf"/>
</dbReference>
<proteinExistence type="inferred from homology"/>
<dbReference type="SUPFAM" id="SSF50129">
    <property type="entry name" value="GroES-like"/>
    <property type="match status" value="1"/>
</dbReference>
<dbReference type="EMBL" id="BONP01000012">
    <property type="protein sequence ID" value="GIG40444.1"/>
    <property type="molecule type" value="Genomic_DNA"/>
</dbReference>
<dbReference type="PANTHER" id="PTHR43401:SF5">
    <property type="entry name" value="ALCOHOL DEHYDROGENASE-RELATED"/>
    <property type="match status" value="1"/>
</dbReference>
<evidence type="ECO:0000256" key="4">
    <source>
        <dbReference type="ARBA" id="ARBA00023002"/>
    </source>
</evidence>
<keyword evidence="3 5" id="KW-0862">Zinc</keyword>
<dbReference type="Gene3D" id="3.40.50.720">
    <property type="entry name" value="NAD(P)-binding Rossmann-like Domain"/>
    <property type="match status" value="1"/>
</dbReference>
<evidence type="ECO:0000259" key="6">
    <source>
        <dbReference type="SMART" id="SM00829"/>
    </source>
</evidence>
<dbReference type="PANTHER" id="PTHR43401">
    <property type="entry name" value="L-THREONINE 3-DEHYDROGENASE"/>
    <property type="match status" value="1"/>
</dbReference>
<dbReference type="InterPro" id="IPR013154">
    <property type="entry name" value="ADH-like_N"/>
</dbReference>
<feature type="domain" description="Enoyl reductase (ER)" evidence="6">
    <location>
        <begin position="18"/>
        <end position="356"/>
    </location>
</feature>
<comment type="cofactor">
    <cofactor evidence="1 5">
        <name>Zn(2+)</name>
        <dbReference type="ChEBI" id="CHEBI:29105"/>
    </cofactor>
</comment>
<comment type="similarity">
    <text evidence="5">Belongs to the zinc-containing alcohol dehydrogenase family.</text>
</comment>
<dbReference type="PROSITE" id="PS00059">
    <property type="entry name" value="ADH_ZINC"/>
    <property type="match status" value="1"/>
</dbReference>